<evidence type="ECO:0000256" key="5">
    <source>
        <dbReference type="SAM" id="Phobius"/>
    </source>
</evidence>
<dbReference type="RefSeq" id="WP_072596986.1">
    <property type="nucleotide sequence ID" value="NZ_CP018221.1"/>
</dbReference>
<evidence type="ECO:0000256" key="1">
    <source>
        <dbReference type="ARBA" id="ARBA00004167"/>
    </source>
</evidence>
<evidence type="ECO:0000313" key="7">
    <source>
        <dbReference type="EMBL" id="API59422.1"/>
    </source>
</evidence>
<keyword evidence="4 5" id="KW-0472">Membrane</keyword>
<sequence length="1401" mass="147786">MSEDDISMAPTPFEEGEDGRAPSRWRRLAIWAAAVLGALAVLVAGLSIYLNSDPGKRMLVRQIGKIETASGLSVQIGRIEGSIYSSMTIHNLVVRDPQGVFLASPRVRLDWRPFAYVRNHILINELTSPLVVLVRPPQLKPVPSDPDAPLLPDLDIDVGDLTVDRLLIGRAVTGRTHELSLEGEAHIADGRARLAANAQALGGDRLTLRLDASPEDNRLDIDGVLNAPADGLIAGLAGFDRPVAATLSGKGDWQAWQGSLGARSGDERLADIAIAARDGSFAVKGDARPGLLLEGPVARLTSPALQIDLAARLEERRADLRLRLRSDAIALSANGLVDLARNRFGNLAVDMRLLSPGSMAENLSGRDVRARLVLDGDFATPFIAYDVNAARLVFDGTGVEGLRASGRAEVNAEQVVIPVNARAARITGLNAAAGGILRNVRVSGDFAYAAGRLISDNLKIDSDRMNATAVVLADLGEGVYRGMLEGRINDYRIEGFGTVNLTADIDIESVGDRGFGVDGRFGVRTAKIENETVRDLFGGEAVFTGRIGMTPEGAITLTQLSGRAPDFRLSGSGRYEPGGTVRLDVSARSTQYGPLALAVRGTVGRPQAVLRAKSPGLGVGLRNLVARVEGEATGYHVDAEGDTAYGPLLADVLIQSGREPLTIDVRRARFAGVDLDGSIRQTPAGPFAGTLRMKGSGIEGTTRLAGVGDAQAAYIDATATKARLPGDLDITIGRALIDASLVFRDTPQIDADIRLANATYGEWVIRKARAKVDYSGGRGRAQLVADGSSGMSFDIAANAALSPNRYVVALKGSADRIDFRLRQPAVIRRDTQGFLLEPTTLVLPQGSVRLAGRLGDRTALQSRFEDFDLAIINTFVPGLGIDGRATGSIDFSQNGSGFPSADARVRIANFTRSSLTTVSEPVDIQLLGTLAPAGRAEARALIRRGGTTYGRLVANVNAARGGGGWISDLAAGALDGGVRYNGPAAVLFSFAGQPDQQLTGPIALAADFSGSPQNPRLNGVVRADALVYENETFGTRVSAIELDGRFTNDRLVLNRFNGRAGEGTVNATGTVGLAAADGFPINIKASLNRARLARSDNIGTVVSGLLAVTNSPDKGALISGKLRLPELRYRFVREGSAEVARLSGVHRRGEPVTPEPDSGGSAPSIWNLDIAVRADNQIFVSGMGMESEWSADLRITGTTADPRITGSLDLLRGTYGFAGRRFTLDEGEIDFTGGEINNPVISIQASTSVENVNAILNISGRAQNPQIAFTSTPSLPQDEVMSRILFGESVTNLSATQAIQLAASLNSLRGGGGGLNPLGKLQSAAGIDRLRILGSDPATGRETAVAAGQYITNDVYVEIITDARGFTATQLEVALSKALSILTQTGGVAGTSVNLRYSKDY</sequence>
<keyword evidence="3 5" id="KW-1133">Transmembrane helix</keyword>
<keyword evidence="2 5" id="KW-0812">Transmembrane</keyword>
<evidence type="ECO:0000256" key="3">
    <source>
        <dbReference type="ARBA" id="ARBA00022989"/>
    </source>
</evidence>
<keyword evidence="8" id="KW-1185">Reference proteome</keyword>
<evidence type="ECO:0000259" key="6">
    <source>
        <dbReference type="Pfam" id="PF04357"/>
    </source>
</evidence>
<protein>
    <recommendedName>
        <fullName evidence="6">Translocation and assembly module TamB C-terminal domain-containing protein</fullName>
    </recommendedName>
</protein>
<evidence type="ECO:0000256" key="4">
    <source>
        <dbReference type="ARBA" id="ARBA00023136"/>
    </source>
</evidence>
<feature type="domain" description="Translocation and assembly module TamB C-terminal" evidence="6">
    <location>
        <begin position="1056"/>
        <end position="1401"/>
    </location>
</feature>
<comment type="subcellular location">
    <subcellularLocation>
        <location evidence="1">Membrane</location>
        <topology evidence="1">Single-pass membrane protein</topology>
    </subcellularLocation>
</comment>
<evidence type="ECO:0000313" key="8">
    <source>
        <dbReference type="Proteomes" id="UP000182063"/>
    </source>
</evidence>
<proteinExistence type="predicted"/>
<organism evidence="7 8">
    <name type="scientific">Tardibacter chloracetimidivorans</name>
    <dbReference type="NCBI Taxonomy" id="1921510"/>
    <lineage>
        <taxon>Bacteria</taxon>
        <taxon>Pseudomonadati</taxon>
        <taxon>Pseudomonadota</taxon>
        <taxon>Alphaproteobacteria</taxon>
        <taxon>Sphingomonadales</taxon>
        <taxon>Sphingomonadaceae</taxon>
        <taxon>Tardibacter</taxon>
    </lineage>
</organism>
<dbReference type="GO" id="GO:0009306">
    <property type="term" value="P:protein secretion"/>
    <property type="evidence" value="ECO:0007669"/>
    <property type="project" value="InterPro"/>
</dbReference>
<dbReference type="EMBL" id="CP018221">
    <property type="protein sequence ID" value="API59422.1"/>
    <property type="molecule type" value="Genomic_DNA"/>
</dbReference>
<feature type="transmembrane region" description="Helical" evidence="5">
    <location>
        <begin position="28"/>
        <end position="50"/>
    </location>
</feature>
<dbReference type="KEGG" id="sphj:BSL82_08930"/>
<dbReference type="STRING" id="1921510.BSL82_08930"/>
<reference evidence="8" key="1">
    <citation type="submission" date="2016-11" db="EMBL/GenBank/DDBJ databases">
        <title>Complete Genome Sequence of alachlor-degrading Sphingomonas sp. strain JJ-A5.</title>
        <authorList>
            <person name="Lee H."/>
            <person name="Ka J.-O."/>
        </authorList>
    </citation>
    <scope>NUCLEOTIDE SEQUENCE [LARGE SCALE GENOMIC DNA]</scope>
    <source>
        <strain evidence="8">JJ-A5</strain>
    </source>
</reference>
<dbReference type="PANTHER" id="PTHR36985">
    <property type="entry name" value="TRANSLOCATION AND ASSEMBLY MODULE SUBUNIT TAMB"/>
    <property type="match status" value="1"/>
</dbReference>
<name>A0A1L3ZUV8_9SPHN</name>
<accession>A0A1L3ZUV8</accession>
<evidence type="ECO:0000256" key="2">
    <source>
        <dbReference type="ARBA" id="ARBA00022692"/>
    </source>
</evidence>
<dbReference type="Proteomes" id="UP000182063">
    <property type="component" value="Chromosome"/>
</dbReference>
<gene>
    <name evidence="7" type="ORF">BSL82_08930</name>
</gene>
<dbReference type="GO" id="GO:0005886">
    <property type="term" value="C:plasma membrane"/>
    <property type="evidence" value="ECO:0007669"/>
    <property type="project" value="InterPro"/>
</dbReference>
<dbReference type="OrthoDB" id="7784409at2"/>
<dbReference type="InterPro" id="IPR007452">
    <property type="entry name" value="TamB_C"/>
</dbReference>
<dbReference type="GO" id="GO:0097347">
    <property type="term" value="C:TAM protein secretion complex"/>
    <property type="evidence" value="ECO:0007669"/>
    <property type="project" value="TreeGrafter"/>
</dbReference>
<dbReference type="Pfam" id="PF04357">
    <property type="entry name" value="TamB"/>
    <property type="match status" value="1"/>
</dbReference>
<dbReference type="PANTHER" id="PTHR36985:SF1">
    <property type="entry name" value="TRANSLOCATION AND ASSEMBLY MODULE SUBUNIT TAMB"/>
    <property type="match status" value="1"/>
</dbReference>